<dbReference type="Proteomes" id="UP000585474">
    <property type="component" value="Unassembled WGS sequence"/>
</dbReference>
<evidence type="ECO:0000313" key="1">
    <source>
        <dbReference type="EMBL" id="GFZ16629.1"/>
    </source>
</evidence>
<sequence>MELNQAQLLTHDDAAMEKFRKKHNIPNDVAIERLRPMEEANTVHECTPTTTISDCRSLINLKHAWFIDAPDKDMYLNEFVWVSRNWAFRARDDGLWSFPRYNGYVPARETRKVVDLLNCILVYRHVIPHRADRLSQVRLPILRIRERASQRCKTILEELSEELSENARIAQALDQTSKNPLQVLIMQVCLASLATRTKLKKVKKSTEVILNLRRRGLGQVKLFAYSRQLSYYHFGSRLSASLLSSDTCYPFGLPRGMPVRRVDRTLEGPSITFVMGSIKLLATKLVANLPVGLPIAEWWQLGSLLLLQGAIDPTAAWSGL</sequence>
<reference evidence="1 2" key="1">
    <citation type="submission" date="2019-07" db="EMBL/GenBank/DDBJ databases">
        <title>De Novo Assembly of kiwifruit Actinidia rufa.</title>
        <authorList>
            <person name="Sugita-Konishi S."/>
            <person name="Sato K."/>
            <person name="Mori E."/>
            <person name="Abe Y."/>
            <person name="Kisaki G."/>
            <person name="Hamano K."/>
            <person name="Suezawa K."/>
            <person name="Otani M."/>
            <person name="Fukuda T."/>
            <person name="Manabe T."/>
            <person name="Gomi K."/>
            <person name="Tabuchi M."/>
            <person name="Akimitsu K."/>
            <person name="Kataoka I."/>
        </authorList>
    </citation>
    <scope>NUCLEOTIDE SEQUENCE [LARGE SCALE GENOMIC DNA]</scope>
    <source>
        <strain evidence="2">cv. Fuchu</strain>
    </source>
</reference>
<protein>
    <submittedName>
        <fullName evidence="1">Uncharacterized protein</fullName>
    </submittedName>
</protein>
<evidence type="ECO:0000313" key="2">
    <source>
        <dbReference type="Proteomes" id="UP000585474"/>
    </source>
</evidence>
<gene>
    <name evidence="1" type="ORF">Acr_25g0010380</name>
</gene>
<comment type="caution">
    <text evidence="1">The sequence shown here is derived from an EMBL/GenBank/DDBJ whole genome shotgun (WGS) entry which is preliminary data.</text>
</comment>
<dbReference type="EMBL" id="BJWL01000025">
    <property type="protein sequence ID" value="GFZ16629.1"/>
    <property type="molecule type" value="Genomic_DNA"/>
</dbReference>
<proteinExistence type="predicted"/>
<organism evidence="1 2">
    <name type="scientific">Actinidia rufa</name>
    <dbReference type="NCBI Taxonomy" id="165716"/>
    <lineage>
        <taxon>Eukaryota</taxon>
        <taxon>Viridiplantae</taxon>
        <taxon>Streptophyta</taxon>
        <taxon>Embryophyta</taxon>
        <taxon>Tracheophyta</taxon>
        <taxon>Spermatophyta</taxon>
        <taxon>Magnoliopsida</taxon>
        <taxon>eudicotyledons</taxon>
        <taxon>Gunneridae</taxon>
        <taxon>Pentapetalae</taxon>
        <taxon>asterids</taxon>
        <taxon>Ericales</taxon>
        <taxon>Actinidiaceae</taxon>
        <taxon>Actinidia</taxon>
    </lineage>
</organism>
<dbReference type="AlphaFoldDB" id="A0A7J0H0N4"/>
<name>A0A7J0H0N4_9ERIC</name>
<keyword evidence="2" id="KW-1185">Reference proteome</keyword>
<accession>A0A7J0H0N4</accession>